<dbReference type="Pfam" id="PF22011">
    <property type="entry name" value="DUF6931"/>
    <property type="match status" value="1"/>
</dbReference>
<name>A0ABU5IEB9_9BURK</name>
<accession>A0ABU5IEB9</accession>
<comment type="caution">
    <text evidence="1">The sequence shown here is derived from an EMBL/GenBank/DDBJ whole genome shotgun (WGS) entry which is preliminary data.</text>
</comment>
<reference evidence="1 2" key="1">
    <citation type="submission" date="2023-11" db="EMBL/GenBank/DDBJ databases">
        <title>Draft genome of Azohydromonas lata strain H1 (DSM1123), a polyhydroxyalkanoate producer.</title>
        <authorList>
            <person name="Traversa D."/>
            <person name="D'Addabbo P."/>
            <person name="Pazzani C."/>
            <person name="Manzari C."/>
            <person name="Chiara M."/>
            <person name="Scrascia M."/>
        </authorList>
    </citation>
    <scope>NUCLEOTIDE SEQUENCE [LARGE SCALE GENOMIC DNA]</scope>
    <source>
        <strain evidence="1 2">H1</strain>
    </source>
</reference>
<proteinExistence type="predicted"/>
<dbReference type="RefSeq" id="WP_322465296.1">
    <property type="nucleotide sequence ID" value="NZ_JAXOJX010000012.1"/>
</dbReference>
<organism evidence="1 2">
    <name type="scientific">Azohydromonas lata</name>
    <dbReference type="NCBI Taxonomy" id="45677"/>
    <lineage>
        <taxon>Bacteria</taxon>
        <taxon>Pseudomonadati</taxon>
        <taxon>Pseudomonadota</taxon>
        <taxon>Betaproteobacteria</taxon>
        <taxon>Burkholderiales</taxon>
        <taxon>Sphaerotilaceae</taxon>
        <taxon>Azohydromonas</taxon>
    </lineage>
</organism>
<dbReference type="EMBL" id="JAXOJX010000012">
    <property type="protein sequence ID" value="MDZ5456860.1"/>
    <property type="molecule type" value="Genomic_DNA"/>
</dbReference>
<evidence type="ECO:0000313" key="1">
    <source>
        <dbReference type="EMBL" id="MDZ5456860.1"/>
    </source>
</evidence>
<evidence type="ECO:0000313" key="2">
    <source>
        <dbReference type="Proteomes" id="UP001293718"/>
    </source>
</evidence>
<sequence>MDGTGMGAPQALQGVCSLPGLAACRPRSVCERVELSVAGRAALAADPAPKGFLAALLEAGCLDDALQFLAHALPRARAVAWACVCVRISMDVQPIPAAEGWARVPGERVSQETPWLRRLRPARGPQAARVAALGAA</sequence>
<protein>
    <submittedName>
        <fullName evidence="1">Uncharacterized protein</fullName>
    </submittedName>
</protein>
<dbReference type="InterPro" id="IPR053855">
    <property type="entry name" value="DUF6931"/>
</dbReference>
<dbReference type="Proteomes" id="UP001293718">
    <property type="component" value="Unassembled WGS sequence"/>
</dbReference>
<keyword evidence="2" id="KW-1185">Reference proteome</keyword>
<gene>
    <name evidence="1" type="ORF">SM757_09785</name>
</gene>